<dbReference type="GO" id="GO:0004364">
    <property type="term" value="F:glutathione transferase activity"/>
    <property type="evidence" value="ECO:0007669"/>
    <property type="project" value="UniProtKB-EC"/>
</dbReference>
<dbReference type="FunFam" id="1.20.1050.10:FF:000003">
    <property type="entry name" value="Glutathione S-transferase 2"/>
    <property type="match status" value="1"/>
</dbReference>
<organism evidence="10 11">
    <name type="scientific">Lingula anatina</name>
    <name type="common">Brachiopod</name>
    <name type="synonym">Lingula unguis</name>
    <dbReference type="NCBI Taxonomy" id="7574"/>
    <lineage>
        <taxon>Eukaryota</taxon>
        <taxon>Metazoa</taxon>
        <taxon>Spiralia</taxon>
        <taxon>Lophotrochozoa</taxon>
        <taxon>Brachiopoda</taxon>
        <taxon>Linguliformea</taxon>
        <taxon>Lingulata</taxon>
        <taxon>Lingulida</taxon>
        <taxon>Linguloidea</taxon>
        <taxon>Lingulidae</taxon>
        <taxon>Lingula</taxon>
    </lineage>
</organism>
<dbReference type="Gene3D" id="1.20.1050.10">
    <property type="match status" value="1"/>
</dbReference>
<dbReference type="InParanoid" id="A0A1S3IEV8"/>
<evidence type="ECO:0000256" key="2">
    <source>
        <dbReference type="ARBA" id="ARBA00003701"/>
    </source>
</evidence>
<dbReference type="RefSeq" id="XP_013396391.1">
    <property type="nucleotide sequence ID" value="XM_013540937.2"/>
</dbReference>
<dbReference type="InterPro" id="IPR004046">
    <property type="entry name" value="GST_C"/>
</dbReference>
<evidence type="ECO:0000259" key="8">
    <source>
        <dbReference type="PROSITE" id="PS50404"/>
    </source>
</evidence>
<evidence type="ECO:0000256" key="5">
    <source>
        <dbReference type="ARBA" id="ARBA00012452"/>
    </source>
</evidence>
<dbReference type="Proteomes" id="UP000085678">
    <property type="component" value="Unplaced"/>
</dbReference>
<dbReference type="GeneID" id="106163380"/>
<dbReference type="SUPFAM" id="SSF47616">
    <property type="entry name" value="GST C-terminal domain-like"/>
    <property type="match status" value="1"/>
</dbReference>
<comment type="similarity">
    <text evidence="3">Belongs to the GST superfamily. Mu family.</text>
</comment>
<dbReference type="EC" id="2.5.1.18" evidence="5"/>
<dbReference type="Gene3D" id="3.40.30.10">
    <property type="entry name" value="Glutaredoxin"/>
    <property type="match status" value="1"/>
</dbReference>
<dbReference type="GO" id="GO:0006749">
    <property type="term" value="P:glutathione metabolic process"/>
    <property type="evidence" value="ECO:0007669"/>
    <property type="project" value="TreeGrafter"/>
</dbReference>
<gene>
    <name evidence="11" type="primary">LOC106163380</name>
</gene>
<dbReference type="OrthoDB" id="4951845at2759"/>
<sequence length="223" mass="26651">MPPVLGYWKQRGLAQPIRLLLNYVEEEYEEKYYESGPAPDFSRESWLSEKFKLGLPFPNNPYWIDGDIAIVQSHAILKHLGRKHNLCPTTEQEKIRCDILEHQLDDFVWAFIYVCYAKKLSNWDYAEKRSEYLSKLPDMLKEYSEFLEDRPWFTGKNLTYVDFLAYDILDMHRVFAPGCLDDFKNLVDFMANFEALPTIKKYMQSDRFLKKPIWNKYADWRGD</sequence>
<evidence type="ECO:0000256" key="7">
    <source>
        <dbReference type="ARBA" id="ARBA00047960"/>
    </source>
</evidence>
<dbReference type="SFLD" id="SFLDS00019">
    <property type="entry name" value="Glutathione_Transferase_(cytos"/>
    <property type="match status" value="1"/>
</dbReference>
<dbReference type="InterPro" id="IPR004045">
    <property type="entry name" value="Glutathione_S-Trfase_N"/>
</dbReference>
<dbReference type="InterPro" id="IPR040079">
    <property type="entry name" value="Glutathione_S-Trfase"/>
</dbReference>
<dbReference type="SUPFAM" id="SSF52833">
    <property type="entry name" value="Thioredoxin-like"/>
    <property type="match status" value="1"/>
</dbReference>
<dbReference type="PROSITE" id="PS50404">
    <property type="entry name" value="GST_NTER"/>
    <property type="match status" value="1"/>
</dbReference>
<dbReference type="PROSITE" id="PS50405">
    <property type="entry name" value="GST_CTER"/>
    <property type="match status" value="1"/>
</dbReference>
<accession>A0A1S3IEV8</accession>
<dbReference type="PANTHER" id="PTHR11571:SF222">
    <property type="entry name" value="GLUTATHIONE TRANSFERASE"/>
    <property type="match status" value="1"/>
</dbReference>
<evidence type="ECO:0000259" key="9">
    <source>
        <dbReference type="PROSITE" id="PS50405"/>
    </source>
</evidence>
<evidence type="ECO:0000256" key="6">
    <source>
        <dbReference type="ARBA" id="ARBA00022679"/>
    </source>
</evidence>
<evidence type="ECO:0000256" key="1">
    <source>
        <dbReference type="ARBA" id="ARBA00002446"/>
    </source>
</evidence>
<keyword evidence="10" id="KW-1185">Reference proteome</keyword>
<feature type="domain" description="GST C-terminal" evidence="9">
    <location>
        <begin position="90"/>
        <end position="213"/>
    </location>
</feature>
<evidence type="ECO:0000313" key="10">
    <source>
        <dbReference type="Proteomes" id="UP000085678"/>
    </source>
</evidence>
<comment type="function">
    <text evidence="2">Conjugation of reduced glutathione to a wide number of exogenous and endogenous hydrophobic electrophiles.</text>
</comment>
<dbReference type="Pfam" id="PF14497">
    <property type="entry name" value="GST_C_3"/>
    <property type="match status" value="1"/>
</dbReference>
<proteinExistence type="inferred from homology"/>
<dbReference type="InterPro" id="IPR036282">
    <property type="entry name" value="Glutathione-S-Trfase_C_sf"/>
</dbReference>
<comment type="catalytic activity">
    <reaction evidence="7">
        <text>RX + glutathione = an S-substituted glutathione + a halide anion + H(+)</text>
        <dbReference type="Rhea" id="RHEA:16437"/>
        <dbReference type="ChEBI" id="CHEBI:15378"/>
        <dbReference type="ChEBI" id="CHEBI:16042"/>
        <dbReference type="ChEBI" id="CHEBI:17792"/>
        <dbReference type="ChEBI" id="CHEBI:57925"/>
        <dbReference type="ChEBI" id="CHEBI:90779"/>
        <dbReference type="EC" id="2.5.1.18"/>
    </reaction>
</comment>
<dbReference type="PANTHER" id="PTHR11571">
    <property type="entry name" value="GLUTATHIONE S-TRANSFERASE"/>
    <property type="match status" value="1"/>
</dbReference>
<protein>
    <recommendedName>
        <fullName evidence="5">glutathione transferase</fullName>
        <ecNumber evidence="5">2.5.1.18</ecNumber>
    </recommendedName>
</protein>
<name>A0A1S3IEV8_LINAN</name>
<dbReference type="Pfam" id="PF02798">
    <property type="entry name" value="GST_N"/>
    <property type="match status" value="1"/>
</dbReference>
<reference evidence="11" key="1">
    <citation type="submission" date="2025-08" db="UniProtKB">
        <authorList>
            <consortium name="RefSeq"/>
        </authorList>
    </citation>
    <scope>IDENTIFICATION</scope>
    <source>
        <tissue evidence="11">Gonads</tissue>
    </source>
</reference>
<dbReference type="SFLD" id="SFLDG01205">
    <property type="entry name" value="AMPS.1"/>
    <property type="match status" value="1"/>
</dbReference>
<dbReference type="SFLD" id="SFLDG00363">
    <property type="entry name" value="AMPS_(cytGST):_Alpha-__Mu-__Pi"/>
    <property type="match status" value="1"/>
</dbReference>
<dbReference type="PRINTS" id="PR01267">
    <property type="entry name" value="GSTRNSFRASEM"/>
</dbReference>
<evidence type="ECO:0000256" key="4">
    <source>
        <dbReference type="ARBA" id="ARBA00011738"/>
    </source>
</evidence>
<dbReference type="KEGG" id="lak:106163380"/>
<dbReference type="AlphaFoldDB" id="A0A1S3IEV8"/>
<evidence type="ECO:0000313" key="11">
    <source>
        <dbReference type="RefSeq" id="XP_013396391.1"/>
    </source>
</evidence>
<dbReference type="InterPro" id="IPR003081">
    <property type="entry name" value="GST_mu"/>
</dbReference>
<dbReference type="InterPro" id="IPR010987">
    <property type="entry name" value="Glutathione-S-Trfase_C-like"/>
</dbReference>
<comment type="subunit">
    <text evidence="4">Homodimer.</text>
</comment>
<dbReference type="InterPro" id="IPR050213">
    <property type="entry name" value="GST_superfamily"/>
</dbReference>
<dbReference type="GO" id="GO:0042802">
    <property type="term" value="F:identical protein binding"/>
    <property type="evidence" value="ECO:0007669"/>
    <property type="project" value="UniProtKB-ARBA"/>
</dbReference>
<feature type="domain" description="GST N-terminal" evidence="8">
    <location>
        <begin position="1"/>
        <end position="88"/>
    </location>
</feature>
<dbReference type="InterPro" id="IPR036249">
    <property type="entry name" value="Thioredoxin-like_sf"/>
</dbReference>
<comment type="function">
    <text evidence="1">GST isoenzymes appear to play a central role in the parasite detoxification system. Other functions are also suspected including a role in increasing the solubility of haematin in the parasite gut.</text>
</comment>
<dbReference type="STRING" id="7574.A0A1S3IEV8"/>
<keyword evidence="6" id="KW-0808">Transferase</keyword>
<evidence type="ECO:0000256" key="3">
    <source>
        <dbReference type="ARBA" id="ARBA00005861"/>
    </source>
</evidence>